<dbReference type="PANTHER" id="PTHR24198">
    <property type="entry name" value="ANKYRIN REPEAT AND PROTEIN KINASE DOMAIN-CONTAINING PROTEIN"/>
    <property type="match status" value="1"/>
</dbReference>
<evidence type="ECO:0000256" key="2">
    <source>
        <dbReference type="ARBA" id="ARBA00023043"/>
    </source>
</evidence>
<evidence type="ECO:0000313" key="6">
    <source>
        <dbReference type="Proteomes" id="UP001152049"/>
    </source>
</evidence>
<comment type="caution">
    <text evidence="5">The sequence shown here is derived from an EMBL/GenBank/DDBJ whole genome shotgun (WGS) entry which is preliminary data.</text>
</comment>
<dbReference type="CDD" id="cd02249">
    <property type="entry name" value="ZZ"/>
    <property type="match status" value="1"/>
</dbReference>
<evidence type="ECO:0000256" key="1">
    <source>
        <dbReference type="ARBA" id="ARBA00022737"/>
    </source>
</evidence>
<dbReference type="SMART" id="SM00248">
    <property type="entry name" value="ANK"/>
    <property type="match status" value="22"/>
</dbReference>
<feature type="repeat" description="ANK" evidence="3">
    <location>
        <begin position="1498"/>
        <end position="1530"/>
    </location>
</feature>
<feature type="repeat" description="ANK" evidence="3">
    <location>
        <begin position="1062"/>
        <end position="1094"/>
    </location>
</feature>
<protein>
    <recommendedName>
        <fullName evidence="7">Ankyrin 1</fullName>
    </recommendedName>
</protein>
<feature type="repeat" description="ANK" evidence="3">
    <location>
        <begin position="1193"/>
        <end position="1225"/>
    </location>
</feature>
<gene>
    <name evidence="5" type="ORF">NW762_009349</name>
</gene>
<feature type="repeat" description="ANK" evidence="3">
    <location>
        <begin position="1362"/>
        <end position="1394"/>
    </location>
</feature>
<feature type="compositionally biased region" description="Polar residues" evidence="4">
    <location>
        <begin position="75"/>
        <end position="84"/>
    </location>
</feature>
<evidence type="ECO:0008006" key="7">
    <source>
        <dbReference type="Google" id="ProtNLM"/>
    </source>
</evidence>
<feature type="repeat" description="ANK" evidence="3">
    <location>
        <begin position="1095"/>
        <end position="1118"/>
    </location>
</feature>
<dbReference type="PRINTS" id="PR01415">
    <property type="entry name" value="ANKYRIN"/>
</dbReference>
<dbReference type="Pfam" id="PF12796">
    <property type="entry name" value="Ank_2"/>
    <property type="match status" value="6"/>
</dbReference>
<keyword evidence="6" id="KW-1185">Reference proteome</keyword>
<evidence type="ECO:0000256" key="3">
    <source>
        <dbReference type="PROSITE-ProRule" id="PRU00023"/>
    </source>
</evidence>
<evidence type="ECO:0000313" key="5">
    <source>
        <dbReference type="EMBL" id="KAJ4256269.1"/>
    </source>
</evidence>
<organism evidence="5 6">
    <name type="scientific">Fusarium torreyae</name>
    <dbReference type="NCBI Taxonomy" id="1237075"/>
    <lineage>
        <taxon>Eukaryota</taxon>
        <taxon>Fungi</taxon>
        <taxon>Dikarya</taxon>
        <taxon>Ascomycota</taxon>
        <taxon>Pezizomycotina</taxon>
        <taxon>Sordariomycetes</taxon>
        <taxon>Hypocreomycetidae</taxon>
        <taxon>Hypocreales</taxon>
        <taxon>Nectriaceae</taxon>
        <taxon>Fusarium</taxon>
    </lineage>
</organism>
<accession>A0A9W8RVZ4</accession>
<dbReference type="Gene3D" id="1.25.40.20">
    <property type="entry name" value="Ankyrin repeat-containing domain"/>
    <property type="match status" value="4"/>
</dbReference>
<feature type="compositionally biased region" description="Basic and acidic residues" evidence="4">
    <location>
        <begin position="30"/>
        <end position="61"/>
    </location>
</feature>
<feature type="region of interest" description="Disordered" evidence="4">
    <location>
        <begin position="1"/>
        <end position="91"/>
    </location>
</feature>
<dbReference type="Proteomes" id="UP001152049">
    <property type="component" value="Unassembled WGS sequence"/>
</dbReference>
<dbReference type="InterPro" id="IPR036770">
    <property type="entry name" value="Ankyrin_rpt-contain_sf"/>
</dbReference>
<evidence type="ECO:0000256" key="4">
    <source>
        <dbReference type="SAM" id="MobiDB-lite"/>
    </source>
</evidence>
<feature type="region of interest" description="Disordered" evidence="4">
    <location>
        <begin position="909"/>
        <end position="991"/>
    </location>
</feature>
<dbReference type="SUPFAM" id="SSF57850">
    <property type="entry name" value="RING/U-box"/>
    <property type="match status" value="1"/>
</dbReference>
<feature type="repeat" description="ANK" evidence="3">
    <location>
        <begin position="1160"/>
        <end position="1192"/>
    </location>
</feature>
<dbReference type="EMBL" id="JAOQAZ010000019">
    <property type="protein sequence ID" value="KAJ4256269.1"/>
    <property type="molecule type" value="Genomic_DNA"/>
</dbReference>
<feature type="compositionally biased region" description="Basic and acidic residues" evidence="4">
    <location>
        <begin position="909"/>
        <end position="957"/>
    </location>
</feature>
<proteinExistence type="predicted"/>
<dbReference type="PROSITE" id="PS50297">
    <property type="entry name" value="ANK_REP_REGION"/>
    <property type="match status" value="7"/>
</dbReference>
<dbReference type="InterPro" id="IPR002110">
    <property type="entry name" value="Ankyrin_rpt"/>
</dbReference>
<dbReference type="PANTHER" id="PTHR24198:SF165">
    <property type="entry name" value="ANKYRIN REPEAT-CONTAINING PROTEIN-RELATED"/>
    <property type="match status" value="1"/>
</dbReference>
<feature type="compositionally biased region" description="Acidic residues" evidence="4">
    <location>
        <begin position="1836"/>
        <end position="1856"/>
    </location>
</feature>
<keyword evidence="2 3" id="KW-0040">ANK repeat</keyword>
<dbReference type="SUPFAM" id="SSF48403">
    <property type="entry name" value="Ankyrin repeat"/>
    <property type="match status" value="2"/>
</dbReference>
<dbReference type="OrthoDB" id="10252171at2759"/>
<feature type="region of interest" description="Disordered" evidence="4">
    <location>
        <begin position="1818"/>
        <end position="1892"/>
    </location>
</feature>
<feature type="repeat" description="ANK" evidence="3">
    <location>
        <begin position="1230"/>
        <end position="1262"/>
    </location>
</feature>
<sequence>MADAKSVEDLSDEASFAGDDDAFEATSLDGQEHEEAVKAAEYEKEHTEDGETSQKPDEGKGEASQGSKEDDEGSQAGSEISDGTSIKPHRIGVEVDEPVEEDADIGFDVVAIHGIHGLSRESWCSPPPEPLGKTWLSTVFSAVAPKKARVILFGYDKSEEKGGCYTLPGIYKEAQNLLLKLVELRTLEVIVFFGYPHRSFSNNDLGEQLYTLLSVRDELYQYGNVMRLTKSLSEAILEVNEDFLQTQWMTQAITVNIRSSSEDFTKRVFEESAAITGAPSEYRMTIDRPHQEITHGERAAKLVDSVLNRDWLVGEVPFDRIGALNQLLNQAAPIYPWSEDDGCDDLKELVDLTKTNANQILHVRCTQQTALTSTRIVRYLDDLEHRKYFQELYYFQFDSHNIHARSIDNMIWTYIAQNAFQRPAEMGFYTESTISRLHNRKNFSRSGLYDAWEWYRSDGAVAESIHVLGCMDECDDSALWFLSKLRSFFSRFESFLKIIVVTTKGTVNDTLIAEEIAKFPEEFRSSSEYDMSKLEPVQIDLEISMLLQANPLLADGSRREELTELLHNLKRDVQLTQLVIEWLKYAADPVKSIELLREKSKTPTPEMIFQTILEGMHEDRKEWANQLLAWMLSSLRPLKTFEFYYVSDMIRGDQVANLMYRGHPTLRARLTEDLKNFGGLLVPVHGEIKFGHPAVRGWLESSTFNNETSESVKPWYRQLRKEEQQAAILKICLDHMTVEVESIDAWTAQLPYAVQFWPSHYKEILSIQDKPDLRQGIAILDRESRFQRWVNGYTNLSTSSARPICTDRSPLGYAAHFGLEDILRELLDSTDDEVGKGRALVEAARASELPSVKAILESYSSDLQFDDQNLHDAVRAASFSDDQELFMYLVDKIPTPPYPIPDRKYKASNELEASDRDNVTQKKEDDTLVTKEDGSHQETFQKEEDALKSSKVGDVHAQDPVTQESVAKVTEDERPVTQSPSNEKPEPNDPFHWLTEVLRGACVHGNNDIIRKLLALGADPDPNAERLIDRVKPLSVASSHLHLDTVNLLIDSGANPNSKLPKGSTPLLIACRGSCSEIVASLIERGAAIDATRDDGHTALHAACLNGAYEVAETLMNHRDIKEYLPSGSDLIVTAVADGRFKISEGLLRHGMDPDVPDDTGRTALWWAINLQRMDLVKLLLDYNADPNFMTAQLPTPLILAVMGKNLDIIKLLVERGADIEKKEIPGNGQERTPMHVALYLNEQEIVQFFLDKGAKVDVSDSYGWNALASVTHWGLEELVRMLLRAGADVTSTSTDKKLSPLHIAKDNTEVVRLLLEHGADLNQKSEDEETAFDWAVLKNRPATVNFILNEAELKPDVNLPSTLRALRFAVVSGWTDIVRMLLEAGANVDTADDNNRTLLSLALPSEDESLVRTVMEYRPDTEIRDNNDNTAIQYVSDVTPLASVRLIVNSGAKIDTVNKYKYNILNSAVWDRNVEVMKYLLNKKVLVDTLNATPIDYGATPLHVACYRGTLKMVEMLIDKGSDVNFACSGRYGTPLMAATLRWIDEEGESLTEEIIKLLLDKGADPTIRAGTFGSPVISATLFCPSDVVPLFLKDDTSVDIRDPFGRKPVHLACYNCLNVLELLKVPDSDFAARDVVGRVPLHYAVLGGHVDTIEEVLVRSERVGIGLEVEDDDGWTPLLWAARASFAWPWNKEWTPLGDEVKLLVEKGASLDKTGYGPYKDWTALEIAYYHDKDGKVSGVLEKHVPAEKRPSGLLKKGERVENTFCECCLLDISGMYFECTTCPAIALCFKCYRAKTKIHPQHEFKEVGYDWDEDAVGEDEEPKSGGPKGLETVPEEEEEADEFDDEIVGEDDTGTLRQSSEEGGEEDEKKEEGVKASSPSPEEPKTGEQ</sequence>
<reference evidence="5" key="1">
    <citation type="submission" date="2022-09" db="EMBL/GenBank/DDBJ databases">
        <title>Fusarium specimens isolated from Avocado Roots.</title>
        <authorList>
            <person name="Stajich J."/>
            <person name="Roper C."/>
            <person name="Heimlech-Rivalta G."/>
        </authorList>
    </citation>
    <scope>NUCLEOTIDE SEQUENCE</scope>
    <source>
        <strain evidence="5">CF00136</strain>
    </source>
</reference>
<name>A0A9W8RVZ4_9HYPO</name>
<keyword evidence="1" id="KW-0677">Repeat</keyword>
<dbReference type="PROSITE" id="PS50088">
    <property type="entry name" value="ANK_REPEAT"/>
    <property type="match status" value="7"/>
</dbReference>